<dbReference type="Proteomes" id="UP000555448">
    <property type="component" value="Unassembled WGS sequence"/>
</dbReference>
<dbReference type="Pfam" id="PF22780">
    <property type="entry name" value="HI0933_like_1st"/>
    <property type="match status" value="1"/>
</dbReference>
<evidence type="ECO:0000256" key="1">
    <source>
        <dbReference type="ARBA" id="ARBA00001974"/>
    </source>
</evidence>
<dbReference type="PRINTS" id="PR00368">
    <property type="entry name" value="FADPNR"/>
</dbReference>
<dbReference type="Gene3D" id="1.10.8.260">
    <property type="entry name" value="HI0933 insert domain-like"/>
    <property type="match status" value="1"/>
</dbReference>
<dbReference type="Gene3D" id="3.50.50.60">
    <property type="entry name" value="FAD/NAD(P)-binding domain"/>
    <property type="match status" value="1"/>
</dbReference>
<accession>A0A7W7KAA9</accession>
<evidence type="ECO:0000259" key="5">
    <source>
        <dbReference type="Pfam" id="PF22780"/>
    </source>
</evidence>
<keyword evidence="7" id="KW-1185">Reference proteome</keyword>
<proteinExistence type="predicted"/>
<sequence>MTRGELASTALRMSFVPQTHDAIILGAGAAGLMCAAIAGQRGRRVLLLDHAPEVGRKIVISGGGRCNFTNLHTAPDRYLSQNPHFARSALSRYTALDFLALVERYDIAWHEKTLGQLFCDGSARQIVAMLLAECAKGAVEVRCEAPISGVTHGDGLFAVSHSGGAEAKAPALVIATGGPSIPKMGATGFAYDLARQFGLKVVQPRPALVPLTLPAEEALFRELSGVSTPVRARSGKVGFDEAALFTHRGLSGPAILQVSSYWQHGEEVGIDFVPEADAGWLVAAKRARPKASLRRVLEEALPSRLADVLAERVGLAGDLGNVGDKALAAAEARLADWRFRPDGSEGFAKAEVTAGGIDTRGLSSKTMEAVKVPGLYAIGEAVDVTGWLGGYNFQWAWASGVAAGQAV</sequence>
<keyword evidence="2" id="KW-0285">Flavoprotein</keyword>
<evidence type="ECO:0000256" key="3">
    <source>
        <dbReference type="ARBA" id="ARBA00022827"/>
    </source>
</evidence>
<evidence type="ECO:0000256" key="2">
    <source>
        <dbReference type="ARBA" id="ARBA00022630"/>
    </source>
</evidence>
<name>A0A7W7KAA9_9SPHN</name>
<dbReference type="InterPro" id="IPR036188">
    <property type="entry name" value="FAD/NAD-bd_sf"/>
</dbReference>
<dbReference type="InterPro" id="IPR023166">
    <property type="entry name" value="BaiN-like_dom_sf"/>
</dbReference>
<organism evidence="6 7">
    <name type="scientific">Novosphingobium chloroacetimidivorans</name>
    <dbReference type="NCBI Taxonomy" id="1428314"/>
    <lineage>
        <taxon>Bacteria</taxon>
        <taxon>Pseudomonadati</taxon>
        <taxon>Pseudomonadota</taxon>
        <taxon>Alphaproteobacteria</taxon>
        <taxon>Sphingomonadales</taxon>
        <taxon>Sphingomonadaceae</taxon>
        <taxon>Novosphingobium</taxon>
    </lineage>
</organism>
<dbReference type="PRINTS" id="PR00411">
    <property type="entry name" value="PNDRDTASEI"/>
</dbReference>
<dbReference type="EMBL" id="JACHLR010000006">
    <property type="protein sequence ID" value="MBB4858438.1"/>
    <property type="molecule type" value="Genomic_DNA"/>
</dbReference>
<reference evidence="6 7" key="1">
    <citation type="submission" date="2020-08" db="EMBL/GenBank/DDBJ databases">
        <title>Functional genomics of gut bacteria from endangered species of beetles.</title>
        <authorList>
            <person name="Carlos-Shanley C."/>
        </authorList>
    </citation>
    <scope>NUCLEOTIDE SEQUENCE [LARGE SCALE GENOMIC DNA]</scope>
    <source>
        <strain evidence="6 7">S00245</strain>
    </source>
</reference>
<keyword evidence="3" id="KW-0274">FAD</keyword>
<dbReference type="Gene3D" id="2.40.30.10">
    <property type="entry name" value="Translation factors"/>
    <property type="match status" value="1"/>
</dbReference>
<feature type="domain" description="RsdA/BaiN/AoA(So)-like Rossmann fold-like" evidence="4">
    <location>
        <begin position="21"/>
        <end position="405"/>
    </location>
</feature>
<dbReference type="Pfam" id="PF03486">
    <property type="entry name" value="HI0933_like"/>
    <property type="match status" value="1"/>
</dbReference>
<dbReference type="PANTHER" id="PTHR42887:SF2">
    <property type="entry name" value="OS12G0638800 PROTEIN"/>
    <property type="match status" value="1"/>
</dbReference>
<dbReference type="SUPFAM" id="SSF160996">
    <property type="entry name" value="HI0933 insert domain-like"/>
    <property type="match status" value="1"/>
</dbReference>
<dbReference type="InterPro" id="IPR057661">
    <property type="entry name" value="RsdA/BaiN/AoA(So)_Rossmann"/>
</dbReference>
<evidence type="ECO:0000313" key="7">
    <source>
        <dbReference type="Proteomes" id="UP000555448"/>
    </source>
</evidence>
<comment type="cofactor">
    <cofactor evidence="1">
        <name>FAD</name>
        <dbReference type="ChEBI" id="CHEBI:57692"/>
    </cofactor>
</comment>
<dbReference type="PANTHER" id="PTHR42887">
    <property type="entry name" value="OS12G0638800 PROTEIN"/>
    <property type="match status" value="1"/>
</dbReference>
<dbReference type="NCBIfam" id="TIGR00275">
    <property type="entry name" value="aminoacetone oxidase family FAD-binding enzyme"/>
    <property type="match status" value="1"/>
</dbReference>
<comment type="caution">
    <text evidence="6">The sequence shown here is derived from an EMBL/GenBank/DDBJ whole genome shotgun (WGS) entry which is preliminary data.</text>
</comment>
<gene>
    <name evidence="6" type="ORF">HNO88_001761</name>
</gene>
<evidence type="ECO:0000259" key="4">
    <source>
        <dbReference type="Pfam" id="PF03486"/>
    </source>
</evidence>
<protein>
    <submittedName>
        <fullName evidence="6">Putative Rossmann fold flavoprotein</fullName>
    </submittedName>
</protein>
<dbReference type="InterPro" id="IPR055178">
    <property type="entry name" value="RsdA/BaiN/AoA(So)-like_dom"/>
</dbReference>
<dbReference type="SUPFAM" id="SSF51905">
    <property type="entry name" value="FAD/NAD(P)-binding domain"/>
    <property type="match status" value="1"/>
</dbReference>
<dbReference type="AlphaFoldDB" id="A0A7W7KAA9"/>
<dbReference type="InterPro" id="IPR004792">
    <property type="entry name" value="BaiN-like"/>
</dbReference>
<evidence type="ECO:0000313" key="6">
    <source>
        <dbReference type="EMBL" id="MBB4858438.1"/>
    </source>
</evidence>
<feature type="domain" description="RsdA/BaiN/AoA(So)-like insert" evidence="5">
    <location>
        <begin position="205"/>
        <end position="352"/>
    </location>
</feature>